<dbReference type="EMBL" id="JARBHB010000008">
    <property type="protein sequence ID" value="KAJ8876456.1"/>
    <property type="molecule type" value="Genomic_DNA"/>
</dbReference>
<evidence type="ECO:0000313" key="1">
    <source>
        <dbReference type="EMBL" id="KAJ8876456.1"/>
    </source>
</evidence>
<protein>
    <submittedName>
        <fullName evidence="1">Uncharacterized protein</fullName>
    </submittedName>
</protein>
<organism evidence="1 2">
    <name type="scientific">Dryococelus australis</name>
    <dbReference type="NCBI Taxonomy" id="614101"/>
    <lineage>
        <taxon>Eukaryota</taxon>
        <taxon>Metazoa</taxon>
        <taxon>Ecdysozoa</taxon>
        <taxon>Arthropoda</taxon>
        <taxon>Hexapoda</taxon>
        <taxon>Insecta</taxon>
        <taxon>Pterygota</taxon>
        <taxon>Neoptera</taxon>
        <taxon>Polyneoptera</taxon>
        <taxon>Phasmatodea</taxon>
        <taxon>Verophasmatodea</taxon>
        <taxon>Anareolatae</taxon>
        <taxon>Phasmatidae</taxon>
        <taxon>Eurycanthinae</taxon>
        <taxon>Dryococelus</taxon>
    </lineage>
</organism>
<gene>
    <name evidence="1" type="ORF">PR048_020901</name>
</gene>
<dbReference type="Proteomes" id="UP001159363">
    <property type="component" value="Chromosome 7"/>
</dbReference>
<sequence length="112" mass="13036">MFMPKFKMRHLKDVQYFLGAKPNYDVTKECIVNTKPFRELVGSLMYACWITRPDICTAVNFYSQFQTDATEVQWVGLKRVLRYLKGTLYLGLRFEGIIDVPLLGYAHANFAN</sequence>
<dbReference type="PANTHER" id="PTHR11439:SF467">
    <property type="entry name" value="INTEGRASE CATALYTIC DOMAIN-CONTAINING PROTEIN"/>
    <property type="match status" value="1"/>
</dbReference>
<comment type="caution">
    <text evidence="1">The sequence shown here is derived from an EMBL/GenBank/DDBJ whole genome shotgun (WGS) entry which is preliminary data.</text>
</comment>
<keyword evidence="2" id="KW-1185">Reference proteome</keyword>
<name>A0ABQ9GWT4_9NEOP</name>
<evidence type="ECO:0000313" key="2">
    <source>
        <dbReference type="Proteomes" id="UP001159363"/>
    </source>
</evidence>
<reference evidence="1 2" key="1">
    <citation type="submission" date="2023-02" db="EMBL/GenBank/DDBJ databases">
        <title>LHISI_Scaffold_Assembly.</title>
        <authorList>
            <person name="Stuart O.P."/>
            <person name="Cleave R."/>
            <person name="Magrath M.J.L."/>
            <person name="Mikheyev A.S."/>
        </authorList>
    </citation>
    <scope>NUCLEOTIDE SEQUENCE [LARGE SCALE GENOMIC DNA]</scope>
    <source>
        <strain evidence="1">Daus_M_001</strain>
        <tissue evidence="1">Leg muscle</tissue>
    </source>
</reference>
<accession>A0ABQ9GWT4</accession>
<dbReference type="PANTHER" id="PTHR11439">
    <property type="entry name" value="GAG-POL-RELATED RETROTRANSPOSON"/>
    <property type="match status" value="1"/>
</dbReference>
<proteinExistence type="predicted"/>